<name>A0A4Y2H233_ARAVE</name>
<sequence>MEPRSYQELRLTSPCQGLCGKSETQTCSPEIPSTTFEAGHGKQRDRLNSNSIIHENMEEEKDVPSTAERTDDVPKRAPSTAGNEAPESAPSTVGNEAPESAPSTTGNEALERAQSPAERKDNEARERAPSEIENIDGQSRL</sequence>
<evidence type="ECO:0000256" key="1">
    <source>
        <dbReference type="SAM" id="MobiDB-lite"/>
    </source>
</evidence>
<evidence type="ECO:0000313" key="3">
    <source>
        <dbReference type="Proteomes" id="UP000499080"/>
    </source>
</evidence>
<dbReference type="Proteomes" id="UP000499080">
    <property type="component" value="Unassembled WGS sequence"/>
</dbReference>
<comment type="caution">
    <text evidence="2">The sequence shown here is derived from an EMBL/GenBank/DDBJ whole genome shotgun (WGS) entry which is preliminary data.</text>
</comment>
<evidence type="ECO:0000313" key="2">
    <source>
        <dbReference type="EMBL" id="GBM59507.1"/>
    </source>
</evidence>
<gene>
    <name evidence="2" type="ORF">AVEN_70481_1</name>
</gene>
<dbReference type="EMBL" id="BGPR01001685">
    <property type="protein sequence ID" value="GBM59507.1"/>
    <property type="molecule type" value="Genomic_DNA"/>
</dbReference>
<feature type="region of interest" description="Disordered" evidence="1">
    <location>
        <begin position="17"/>
        <end position="141"/>
    </location>
</feature>
<feature type="compositionally biased region" description="Basic and acidic residues" evidence="1">
    <location>
        <begin position="117"/>
        <end position="130"/>
    </location>
</feature>
<protein>
    <submittedName>
        <fullName evidence="2">Uncharacterized protein</fullName>
    </submittedName>
</protein>
<dbReference type="AlphaFoldDB" id="A0A4Y2H233"/>
<proteinExistence type="predicted"/>
<accession>A0A4Y2H233</accession>
<reference evidence="2 3" key="1">
    <citation type="journal article" date="2019" name="Sci. Rep.">
        <title>Orb-weaving spider Araneus ventricosus genome elucidates the spidroin gene catalogue.</title>
        <authorList>
            <person name="Kono N."/>
            <person name="Nakamura H."/>
            <person name="Ohtoshi R."/>
            <person name="Moran D.A.P."/>
            <person name="Shinohara A."/>
            <person name="Yoshida Y."/>
            <person name="Fujiwara M."/>
            <person name="Mori M."/>
            <person name="Tomita M."/>
            <person name="Arakawa K."/>
        </authorList>
    </citation>
    <scope>NUCLEOTIDE SEQUENCE [LARGE SCALE GENOMIC DNA]</scope>
</reference>
<organism evidence="2 3">
    <name type="scientific">Araneus ventricosus</name>
    <name type="common">Orbweaver spider</name>
    <name type="synonym">Epeira ventricosa</name>
    <dbReference type="NCBI Taxonomy" id="182803"/>
    <lineage>
        <taxon>Eukaryota</taxon>
        <taxon>Metazoa</taxon>
        <taxon>Ecdysozoa</taxon>
        <taxon>Arthropoda</taxon>
        <taxon>Chelicerata</taxon>
        <taxon>Arachnida</taxon>
        <taxon>Araneae</taxon>
        <taxon>Araneomorphae</taxon>
        <taxon>Entelegynae</taxon>
        <taxon>Araneoidea</taxon>
        <taxon>Araneidae</taxon>
        <taxon>Araneus</taxon>
    </lineage>
</organism>
<keyword evidence="3" id="KW-1185">Reference proteome</keyword>
<feature type="compositionally biased region" description="Polar residues" evidence="1">
    <location>
        <begin position="22"/>
        <end position="36"/>
    </location>
</feature>